<accession>A0AAN8WZM8</accession>
<comment type="caution">
    <text evidence="1">The sequence shown here is derived from an EMBL/GenBank/DDBJ whole genome shotgun (WGS) entry which is preliminary data.</text>
</comment>
<proteinExistence type="predicted"/>
<reference evidence="1 2" key="1">
    <citation type="submission" date="2023-11" db="EMBL/GenBank/DDBJ databases">
        <title>Halocaridina rubra genome assembly.</title>
        <authorList>
            <person name="Smith C."/>
        </authorList>
    </citation>
    <scope>NUCLEOTIDE SEQUENCE [LARGE SCALE GENOMIC DNA]</scope>
    <source>
        <strain evidence="1">EP-1</strain>
        <tissue evidence="1">Whole</tissue>
    </source>
</reference>
<sequence>GRDRPWAAPLDDYSPSMDLPCRSDFIPPCHSYAIICYTLTALCRQTGARAVQSSRLVWNHRPVAGSVAVCQTG</sequence>
<evidence type="ECO:0000313" key="2">
    <source>
        <dbReference type="Proteomes" id="UP001381693"/>
    </source>
</evidence>
<gene>
    <name evidence="1" type="ORF">SK128_008859</name>
</gene>
<organism evidence="1 2">
    <name type="scientific">Halocaridina rubra</name>
    <name type="common">Hawaiian red shrimp</name>
    <dbReference type="NCBI Taxonomy" id="373956"/>
    <lineage>
        <taxon>Eukaryota</taxon>
        <taxon>Metazoa</taxon>
        <taxon>Ecdysozoa</taxon>
        <taxon>Arthropoda</taxon>
        <taxon>Crustacea</taxon>
        <taxon>Multicrustacea</taxon>
        <taxon>Malacostraca</taxon>
        <taxon>Eumalacostraca</taxon>
        <taxon>Eucarida</taxon>
        <taxon>Decapoda</taxon>
        <taxon>Pleocyemata</taxon>
        <taxon>Caridea</taxon>
        <taxon>Atyoidea</taxon>
        <taxon>Atyidae</taxon>
        <taxon>Halocaridina</taxon>
    </lineage>
</organism>
<evidence type="ECO:0000313" key="1">
    <source>
        <dbReference type="EMBL" id="KAK7073877.1"/>
    </source>
</evidence>
<keyword evidence="2" id="KW-1185">Reference proteome</keyword>
<dbReference type="Proteomes" id="UP001381693">
    <property type="component" value="Unassembled WGS sequence"/>
</dbReference>
<dbReference type="AlphaFoldDB" id="A0AAN8WZM8"/>
<name>A0AAN8WZM8_HALRR</name>
<dbReference type="EMBL" id="JAXCGZ010011985">
    <property type="protein sequence ID" value="KAK7073877.1"/>
    <property type="molecule type" value="Genomic_DNA"/>
</dbReference>
<protein>
    <submittedName>
        <fullName evidence="1">Uncharacterized protein</fullName>
    </submittedName>
</protein>
<feature type="non-terminal residue" evidence="1">
    <location>
        <position position="1"/>
    </location>
</feature>